<evidence type="ECO:0000313" key="3">
    <source>
        <dbReference type="Proteomes" id="UP000274922"/>
    </source>
</evidence>
<sequence length="105" mass="11447">MSSPAKIVADLIKSSAIAMVGGTYCPYCLAMQSTLQSHHYQFAVLWTDKVDNGDAIKAYITETTGQRTVPHLWVHGKYVPGGNSEFQKLVKNGTFDKMVKAGPQA</sequence>
<dbReference type="PANTHER" id="PTHR45694">
    <property type="entry name" value="GLUTAREDOXIN 2"/>
    <property type="match status" value="1"/>
</dbReference>
<dbReference type="GO" id="GO:0015038">
    <property type="term" value="F:glutathione disulfide oxidoreductase activity"/>
    <property type="evidence" value="ECO:0007669"/>
    <property type="project" value="TreeGrafter"/>
</dbReference>
<dbReference type="PRINTS" id="PR00160">
    <property type="entry name" value="GLUTAREDOXIN"/>
</dbReference>
<gene>
    <name evidence="2" type="ORF">CXG81DRAFT_13795</name>
</gene>
<dbReference type="GO" id="GO:0005737">
    <property type="term" value="C:cytoplasm"/>
    <property type="evidence" value="ECO:0007669"/>
    <property type="project" value="TreeGrafter"/>
</dbReference>
<feature type="domain" description="Glutaredoxin" evidence="1">
    <location>
        <begin position="23"/>
        <end position="79"/>
    </location>
</feature>
<name>A0A4P9X4L2_9FUNG</name>
<proteinExistence type="predicted"/>
<dbReference type="OrthoDB" id="418495at2759"/>
<keyword evidence="3" id="KW-1185">Reference proteome</keyword>
<dbReference type="EMBL" id="ML014243">
    <property type="protein sequence ID" value="RKO99980.1"/>
    <property type="molecule type" value="Genomic_DNA"/>
</dbReference>
<reference evidence="3" key="1">
    <citation type="journal article" date="2018" name="Nat. Microbiol.">
        <title>Leveraging single-cell genomics to expand the fungal tree of life.</title>
        <authorList>
            <person name="Ahrendt S.R."/>
            <person name="Quandt C.A."/>
            <person name="Ciobanu D."/>
            <person name="Clum A."/>
            <person name="Salamov A."/>
            <person name="Andreopoulos B."/>
            <person name="Cheng J.F."/>
            <person name="Woyke T."/>
            <person name="Pelin A."/>
            <person name="Henrissat B."/>
            <person name="Reynolds N.K."/>
            <person name="Benny G.L."/>
            <person name="Smith M.E."/>
            <person name="James T.Y."/>
            <person name="Grigoriev I.V."/>
        </authorList>
    </citation>
    <scope>NUCLEOTIDE SEQUENCE [LARGE SCALE GENOMIC DNA]</scope>
    <source>
        <strain evidence="3">ATCC 52028</strain>
    </source>
</reference>
<dbReference type="SUPFAM" id="SSF52833">
    <property type="entry name" value="Thioredoxin-like"/>
    <property type="match status" value="1"/>
</dbReference>
<evidence type="ECO:0000313" key="2">
    <source>
        <dbReference type="EMBL" id="RKO99980.1"/>
    </source>
</evidence>
<dbReference type="Pfam" id="PF00462">
    <property type="entry name" value="Glutaredoxin"/>
    <property type="match status" value="1"/>
</dbReference>
<dbReference type="InterPro" id="IPR036249">
    <property type="entry name" value="Thioredoxin-like_sf"/>
</dbReference>
<dbReference type="Gene3D" id="3.40.30.10">
    <property type="entry name" value="Glutaredoxin"/>
    <property type="match status" value="1"/>
</dbReference>
<protein>
    <recommendedName>
        <fullName evidence="1">Glutaredoxin domain-containing protein</fullName>
    </recommendedName>
</protein>
<dbReference type="PANTHER" id="PTHR45694:SF18">
    <property type="entry name" value="GLUTAREDOXIN-1-RELATED"/>
    <property type="match status" value="1"/>
</dbReference>
<organism evidence="2 3">
    <name type="scientific">Caulochytrium protostelioides</name>
    <dbReference type="NCBI Taxonomy" id="1555241"/>
    <lineage>
        <taxon>Eukaryota</taxon>
        <taxon>Fungi</taxon>
        <taxon>Fungi incertae sedis</taxon>
        <taxon>Chytridiomycota</taxon>
        <taxon>Chytridiomycota incertae sedis</taxon>
        <taxon>Chytridiomycetes</taxon>
        <taxon>Caulochytriales</taxon>
        <taxon>Caulochytriaceae</taxon>
        <taxon>Caulochytrium</taxon>
    </lineage>
</organism>
<accession>A0A4P9X4L2</accession>
<dbReference type="InterPro" id="IPR002109">
    <property type="entry name" value="Glutaredoxin"/>
</dbReference>
<dbReference type="STRING" id="1555241.A0A4P9X4L2"/>
<evidence type="ECO:0000259" key="1">
    <source>
        <dbReference type="Pfam" id="PF00462"/>
    </source>
</evidence>
<dbReference type="AlphaFoldDB" id="A0A4P9X4L2"/>
<dbReference type="Proteomes" id="UP000274922">
    <property type="component" value="Unassembled WGS sequence"/>
</dbReference>
<dbReference type="GO" id="GO:0034599">
    <property type="term" value="P:cellular response to oxidative stress"/>
    <property type="evidence" value="ECO:0007669"/>
    <property type="project" value="TreeGrafter"/>
</dbReference>
<dbReference type="PROSITE" id="PS51354">
    <property type="entry name" value="GLUTAREDOXIN_2"/>
    <property type="match status" value="1"/>
</dbReference>
<dbReference type="InterPro" id="IPR014025">
    <property type="entry name" value="Glutaredoxin_subgr"/>
</dbReference>